<feature type="signal peptide" evidence="1">
    <location>
        <begin position="1"/>
        <end position="27"/>
    </location>
</feature>
<keyword evidence="3" id="KW-1185">Reference proteome</keyword>
<dbReference type="EMBL" id="ML002409">
    <property type="protein sequence ID" value="RKP38065.1"/>
    <property type="molecule type" value="Genomic_DNA"/>
</dbReference>
<sequence>MTKHAPSMNYIILSVGLMATACQMVLGMYGGGGDFVRPLRMVNYQDVKSPSKVAPELNNERKHHADVQGPFNCQKLQGMAAVFKQVIQDGTENNSKTADPELVDDYLGWIRKDLESHLTLSASRGTITAAGTPTPYKEVDWTSVSDNQKAMLFPLLRCAAQYPAEVLQYVSNVQELLHTYGDELMTRWINLTVGRSPAGDSDRIAFITYMQTILVEKILWAIAAESATGEGWVRVLNYCATKTCSLPMIVAGLNDPSVTEKTVALTTLTAKNLPPISSIMFKIVAECASVMGYARSRNNLYGIFNITPVPAEELKDMQLNKPLCSYVLGLPDGKSAPFTNTYTTFSVWHNQVSG</sequence>
<organism evidence="2 3">
    <name type="scientific">Dimargaris cristalligena</name>
    <dbReference type="NCBI Taxonomy" id="215637"/>
    <lineage>
        <taxon>Eukaryota</taxon>
        <taxon>Fungi</taxon>
        <taxon>Fungi incertae sedis</taxon>
        <taxon>Zoopagomycota</taxon>
        <taxon>Kickxellomycotina</taxon>
        <taxon>Dimargaritomycetes</taxon>
        <taxon>Dimargaritales</taxon>
        <taxon>Dimargaritaceae</taxon>
        <taxon>Dimargaris</taxon>
    </lineage>
</organism>
<evidence type="ECO:0000256" key="1">
    <source>
        <dbReference type="SAM" id="SignalP"/>
    </source>
</evidence>
<evidence type="ECO:0000313" key="3">
    <source>
        <dbReference type="Proteomes" id="UP000268162"/>
    </source>
</evidence>
<gene>
    <name evidence="2" type="ORF">BJ085DRAFT_28920</name>
</gene>
<dbReference type="AlphaFoldDB" id="A0A4P9ZWL8"/>
<reference evidence="3" key="1">
    <citation type="journal article" date="2018" name="Nat. Microbiol.">
        <title>Leveraging single-cell genomics to expand the fungal tree of life.</title>
        <authorList>
            <person name="Ahrendt S.R."/>
            <person name="Quandt C.A."/>
            <person name="Ciobanu D."/>
            <person name="Clum A."/>
            <person name="Salamov A."/>
            <person name="Andreopoulos B."/>
            <person name="Cheng J.F."/>
            <person name="Woyke T."/>
            <person name="Pelin A."/>
            <person name="Henrissat B."/>
            <person name="Reynolds N.K."/>
            <person name="Benny G.L."/>
            <person name="Smith M.E."/>
            <person name="James T.Y."/>
            <person name="Grigoriev I.V."/>
        </authorList>
    </citation>
    <scope>NUCLEOTIDE SEQUENCE [LARGE SCALE GENOMIC DNA]</scope>
    <source>
        <strain evidence="3">RSA 468</strain>
    </source>
</reference>
<accession>A0A4P9ZWL8</accession>
<dbReference type="PROSITE" id="PS51257">
    <property type="entry name" value="PROKAR_LIPOPROTEIN"/>
    <property type="match status" value="1"/>
</dbReference>
<feature type="chain" id="PRO_5020886304" evidence="1">
    <location>
        <begin position="28"/>
        <end position="354"/>
    </location>
</feature>
<protein>
    <submittedName>
        <fullName evidence="2">Uncharacterized protein</fullName>
    </submittedName>
</protein>
<evidence type="ECO:0000313" key="2">
    <source>
        <dbReference type="EMBL" id="RKP38065.1"/>
    </source>
</evidence>
<proteinExistence type="predicted"/>
<keyword evidence="1" id="KW-0732">Signal</keyword>
<dbReference type="Proteomes" id="UP000268162">
    <property type="component" value="Unassembled WGS sequence"/>
</dbReference>
<name>A0A4P9ZWL8_9FUNG</name>